<dbReference type="OrthoDB" id="3796230at2759"/>
<dbReference type="STRING" id="1043004.A0A074X1W2"/>
<evidence type="ECO:0000313" key="4">
    <source>
        <dbReference type="Proteomes" id="UP000027730"/>
    </source>
</evidence>
<dbReference type="HOGENOM" id="CLU_537433_0_0_1"/>
<evidence type="ECO:0000313" key="3">
    <source>
        <dbReference type="EMBL" id="KEQ68601.1"/>
    </source>
</evidence>
<gene>
    <name evidence="3" type="ORF">M436DRAFT_86333</name>
</gene>
<reference evidence="3 4" key="1">
    <citation type="journal article" date="2014" name="BMC Genomics">
        <title>Genome sequencing of four Aureobasidium pullulans varieties: biotechnological potential, stress tolerance, and description of new species.</title>
        <authorList>
            <person name="Gostin Ar C."/>
            <person name="Ohm R.A."/>
            <person name="Kogej T."/>
            <person name="Sonjak S."/>
            <person name="Turk M."/>
            <person name="Zajc J."/>
            <person name="Zalar P."/>
            <person name="Grube M."/>
            <person name="Sun H."/>
            <person name="Han J."/>
            <person name="Sharma A."/>
            <person name="Chiniquy J."/>
            <person name="Ngan C.Y."/>
            <person name="Lipzen A."/>
            <person name="Barry K."/>
            <person name="Grigoriev I.V."/>
            <person name="Gunde-Cimerman N."/>
        </authorList>
    </citation>
    <scope>NUCLEOTIDE SEQUENCE [LARGE SCALE GENOMIC DNA]</scope>
    <source>
        <strain evidence="3 4">CBS 147.97</strain>
    </source>
</reference>
<evidence type="ECO:0000256" key="1">
    <source>
        <dbReference type="SAM" id="MobiDB-lite"/>
    </source>
</evidence>
<dbReference type="InterPro" id="IPR046700">
    <property type="entry name" value="DUF6570"/>
</dbReference>
<dbReference type="AlphaFoldDB" id="A0A074X1W2"/>
<dbReference type="Pfam" id="PF20209">
    <property type="entry name" value="DUF6570"/>
    <property type="match status" value="1"/>
</dbReference>
<feature type="domain" description="DUF6570" evidence="2">
    <location>
        <begin position="129"/>
        <end position="256"/>
    </location>
</feature>
<dbReference type="RefSeq" id="XP_013422784.1">
    <property type="nucleotide sequence ID" value="XM_013567330.1"/>
</dbReference>
<feature type="compositionally biased region" description="Polar residues" evidence="1">
    <location>
        <begin position="20"/>
        <end position="41"/>
    </location>
</feature>
<proteinExistence type="predicted"/>
<dbReference type="Proteomes" id="UP000027730">
    <property type="component" value="Unassembled WGS sequence"/>
</dbReference>
<organism evidence="3 4">
    <name type="scientific">Aureobasidium namibiae CBS 147.97</name>
    <dbReference type="NCBI Taxonomy" id="1043004"/>
    <lineage>
        <taxon>Eukaryota</taxon>
        <taxon>Fungi</taxon>
        <taxon>Dikarya</taxon>
        <taxon>Ascomycota</taxon>
        <taxon>Pezizomycotina</taxon>
        <taxon>Dothideomycetes</taxon>
        <taxon>Dothideomycetidae</taxon>
        <taxon>Dothideales</taxon>
        <taxon>Saccotheciaceae</taxon>
        <taxon>Aureobasidium</taxon>
    </lineage>
</organism>
<feature type="region of interest" description="Disordered" evidence="1">
    <location>
        <begin position="314"/>
        <end position="334"/>
    </location>
</feature>
<protein>
    <recommendedName>
        <fullName evidence="2">DUF6570 domain-containing protein</fullName>
    </recommendedName>
</protein>
<dbReference type="EMBL" id="KL584728">
    <property type="protein sequence ID" value="KEQ68601.1"/>
    <property type="molecule type" value="Genomic_DNA"/>
</dbReference>
<sequence>MSRSASQVGSPIPRGDTDFRSSATYRSESLSDILSRSASPSNRRRQTTDDLPDPLLDVEAAGVSLEAPALNQADELRLHAFNTRINGQVTEHYGQCNERFFLTDVQGGVCGRCRRENRTCPTPEQPENPFLFGASNNMDTGPVANLPRLTQVEEMLIARVHVSIEVRNVRGSQYEYTGHVCNFLQSVGKVYDELPLSPKDLDVIIVKPRNAAGDPRLERQFVRDFRVRREVIRQWLTFLRINHPGHRDIGIDFEVLESLPLGQHVLDDIAVQHAEDASADPTPIDSAQDNPALIFGAIPDVLPAGTDLRQLQGRLGHTQPSDEGQPHAQARPAPQQVVAKFRSIQLPEFNKAEALLSRAFPSLFPLGRAEFILPRALKVSLQLGATAAPADVTIKGHLFDGLMAEATLRGCPSDCTLWYDQPELERAHDADFLRLRSNEVITIRGPPDIEIYVTWDDPRVFPISFYSYSIDSMLEIRKQCFRRMNPRVKCDWHMMGNYLQMPQLTLG</sequence>
<accession>A0A074X1W2</accession>
<dbReference type="GeneID" id="25417696"/>
<evidence type="ECO:0000259" key="2">
    <source>
        <dbReference type="Pfam" id="PF20209"/>
    </source>
</evidence>
<feature type="region of interest" description="Disordered" evidence="1">
    <location>
        <begin position="1"/>
        <end position="54"/>
    </location>
</feature>
<name>A0A074X1W2_9PEZI</name>
<keyword evidence="4" id="KW-1185">Reference proteome</keyword>